<feature type="binding site" evidence="7">
    <location>
        <position position="18"/>
    </location>
    <ligand>
        <name>NAD(+)</name>
        <dbReference type="ChEBI" id="CHEBI:57540"/>
    </ligand>
</feature>
<comment type="pathway">
    <text evidence="1 7">Fermentation; pyruvate fermentation to lactate; (S)-lactate from pyruvate: step 1/1.</text>
</comment>
<comment type="subcellular location">
    <subcellularLocation>
        <location evidence="7">Cytoplasm</location>
    </subcellularLocation>
</comment>
<evidence type="ECO:0000256" key="7">
    <source>
        <dbReference type="HAMAP-Rule" id="MF_00488"/>
    </source>
</evidence>
<dbReference type="InterPro" id="IPR011304">
    <property type="entry name" value="L-lactate_DH"/>
</dbReference>
<keyword evidence="7" id="KW-0963">Cytoplasm</keyword>
<dbReference type="InterPro" id="IPR015955">
    <property type="entry name" value="Lactate_DH/Glyco_Ohase_4_C"/>
</dbReference>
<dbReference type="InterPro" id="IPR018177">
    <property type="entry name" value="L-lactate_DH_AS"/>
</dbReference>
<evidence type="ECO:0000256" key="9">
    <source>
        <dbReference type="PIRSR" id="PIRSR000102-3"/>
    </source>
</evidence>
<comment type="similarity">
    <text evidence="2 7">Belongs to the LDH/MDH superfamily. LDH family.</text>
</comment>
<dbReference type="HAMAP" id="MF_00488">
    <property type="entry name" value="Lactate_dehydrog"/>
    <property type="match status" value="1"/>
</dbReference>
<feature type="modified residue" description="Phosphotyrosine" evidence="7">
    <location>
        <position position="220"/>
    </location>
</feature>
<keyword evidence="5 7" id="KW-0520">NAD</keyword>
<evidence type="ECO:0000256" key="1">
    <source>
        <dbReference type="ARBA" id="ARBA00004843"/>
    </source>
</evidence>
<evidence type="ECO:0000259" key="10">
    <source>
        <dbReference type="Pfam" id="PF00056"/>
    </source>
</evidence>
<feature type="binding site" evidence="7">
    <location>
        <position position="229"/>
    </location>
    <ligand>
        <name>substrate</name>
    </ligand>
</feature>
<feature type="binding site" evidence="9">
    <location>
        <begin position="14"/>
        <end position="19"/>
    </location>
    <ligand>
        <name>NAD(+)</name>
        <dbReference type="ChEBI" id="CHEBI:57540"/>
    </ligand>
</feature>
<dbReference type="GO" id="GO:0006096">
    <property type="term" value="P:glycolytic process"/>
    <property type="evidence" value="ECO:0007669"/>
    <property type="project" value="UniProtKB-UniRule"/>
</dbReference>
<keyword evidence="4 7" id="KW-0560">Oxidoreductase</keyword>
<evidence type="ECO:0000256" key="8">
    <source>
        <dbReference type="PIRSR" id="PIRSR000102-1"/>
    </source>
</evidence>
<dbReference type="SUPFAM" id="SSF56327">
    <property type="entry name" value="LDH C-terminal domain-like"/>
    <property type="match status" value="1"/>
</dbReference>
<comment type="catalytic activity">
    <reaction evidence="6 7">
        <text>(S)-lactate + NAD(+) = pyruvate + NADH + H(+)</text>
        <dbReference type="Rhea" id="RHEA:23444"/>
        <dbReference type="ChEBI" id="CHEBI:15361"/>
        <dbReference type="ChEBI" id="CHEBI:15378"/>
        <dbReference type="ChEBI" id="CHEBI:16651"/>
        <dbReference type="ChEBI" id="CHEBI:57540"/>
        <dbReference type="ChEBI" id="CHEBI:57945"/>
        <dbReference type="EC" id="1.1.1.27"/>
    </reaction>
</comment>
<dbReference type="Pfam" id="PF02866">
    <property type="entry name" value="Ldh_1_C"/>
    <property type="match status" value="1"/>
</dbReference>
<dbReference type="AlphaFoldDB" id="A0A2H0TW08"/>
<sequence>MKTSLTPTRVAIIGAGAVGAAAAYAITLRNVVAEVILIDINEEKEAGEIMDISDGLSLVETGRVIRGDYPDAADADIIIITAGAAQKPGDTRLDLLEKNTGILKSIFKSIGKIQSSAIVLIISNPVDVLTYLAQEITGLPMHQVFGSGTTLDSARLRSALGKKYGVHASTVNGYVIGEHGDSEFIAWSSVSIGGTPAKKLPRMTKKSMDTIEHSVRKEAYDIIKKKGATYFGIGLVAADIVEAIVYDQHTILPVSARLSTWNGISDVCLGAPAIIGRKGVIEHWPLKLDMSERKRLGSSAKLIRSYVKKVV</sequence>
<evidence type="ECO:0000313" key="12">
    <source>
        <dbReference type="EMBL" id="PIR76315.1"/>
    </source>
</evidence>
<name>A0A2H0TW08_9BACT</name>
<dbReference type="EMBL" id="PFBY01000033">
    <property type="protein sequence ID" value="PIR76315.1"/>
    <property type="molecule type" value="Genomic_DNA"/>
</dbReference>
<dbReference type="EC" id="1.1.1.27" evidence="3 7"/>
<evidence type="ECO:0000313" key="13">
    <source>
        <dbReference type="Proteomes" id="UP000231530"/>
    </source>
</evidence>
<feature type="binding site" evidence="7">
    <location>
        <position position="69"/>
    </location>
    <ligand>
        <name>NAD(+)</name>
        <dbReference type="ChEBI" id="CHEBI:57540"/>
    </ligand>
</feature>
<feature type="active site" description="Proton acceptor" evidence="7 8">
    <location>
        <position position="179"/>
    </location>
</feature>
<feature type="domain" description="Lactate/malate dehydrogenase C-terminal" evidence="11">
    <location>
        <begin position="149"/>
        <end position="310"/>
    </location>
</feature>
<comment type="function">
    <text evidence="7">Catalyzes the conversion of lactate to pyruvate.</text>
</comment>
<comment type="subunit">
    <text evidence="7">Homotetramer.</text>
</comment>
<proteinExistence type="inferred from homology"/>
<evidence type="ECO:0000256" key="3">
    <source>
        <dbReference type="ARBA" id="ARBA00012967"/>
    </source>
</evidence>
<dbReference type="UniPathway" id="UPA00554">
    <property type="reaction ID" value="UER00611"/>
</dbReference>
<reference evidence="13" key="1">
    <citation type="submission" date="2017-09" db="EMBL/GenBank/DDBJ databases">
        <title>Depth-based differentiation of microbial function through sediment-hosted aquifers and enrichment of novel symbionts in the deep terrestrial subsurface.</title>
        <authorList>
            <person name="Probst A.J."/>
            <person name="Ladd B."/>
            <person name="Jarett J.K."/>
            <person name="Geller-Mcgrath D.E."/>
            <person name="Sieber C.M.K."/>
            <person name="Emerson J.B."/>
            <person name="Anantharaman K."/>
            <person name="Thomas B.C."/>
            <person name="Malmstrom R."/>
            <person name="Stieglmeier M."/>
            <person name="Klingl A."/>
            <person name="Woyke T."/>
            <person name="Ryan C.M."/>
            <person name="Banfield J.F."/>
        </authorList>
    </citation>
    <scope>NUCLEOTIDE SEQUENCE [LARGE SCALE GENOMIC DNA]</scope>
</reference>
<comment type="caution">
    <text evidence="12">The sequence shown here is derived from an EMBL/GenBank/DDBJ whole genome shotgun (WGS) entry which is preliminary data.</text>
</comment>
<comment type="caution">
    <text evidence="7">Lacks conserved residue(s) required for the propagation of feature annotation.</text>
</comment>
<feature type="binding site" evidence="7">
    <location>
        <position position="86"/>
    </location>
    <ligand>
        <name>substrate</name>
    </ligand>
</feature>
<dbReference type="Gene3D" id="3.90.110.10">
    <property type="entry name" value="Lactate dehydrogenase/glycoside hydrolase, family 4, C-terminal"/>
    <property type="match status" value="1"/>
</dbReference>
<dbReference type="PANTHER" id="PTHR43128:SF16">
    <property type="entry name" value="L-LACTATE DEHYDROGENASE"/>
    <property type="match status" value="1"/>
</dbReference>
<feature type="binding site" evidence="7">
    <location>
        <begin position="124"/>
        <end position="127"/>
    </location>
    <ligand>
        <name>substrate</name>
    </ligand>
</feature>
<dbReference type="PANTHER" id="PTHR43128">
    <property type="entry name" value="L-2-HYDROXYCARBOXYLATE DEHYDROGENASE (NAD(P)(+))"/>
    <property type="match status" value="1"/>
</dbReference>
<keyword evidence="7" id="KW-0597">Phosphoprotein</keyword>
<feature type="binding site" evidence="7">
    <location>
        <position position="92"/>
    </location>
    <ligand>
        <name>substrate</name>
    </ligand>
</feature>
<dbReference type="Gene3D" id="3.40.50.720">
    <property type="entry name" value="NAD(P)-binding Rossmann-like Domain"/>
    <property type="match status" value="1"/>
</dbReference>
<evidence type="ECO:0000259" key="11">
    <source>
        <dbReference type="Pfam" id="PF02866"/>
    </source>
</evidence>
<dbReference type="GO" id="GO:0004459">
    <property type="term" value="F:L-lactate dehydrogenase (NAD+) activity"/>
    <property type="evidence" value="ECO:0007669"/>
    <property type="project" value="UniProtKB-UniRule"/>
</dbReference>
<dbReference type="PIRSF" id="PIRSF000102">
    <property type="entry name" value="Lac_mal_DH"/>
    <property type="match status" value="1"/>
</dbReference>
<feature type="binding site" evidence="7">
    <location>
        <position position="147"/>
    </location>
    <ligand>
        <name>NAD(+)</name>
        <dbReference type="ChEBI" id="CHEBI:57540"/>
    </ligand>
</feature>
<dbReference type="NCBIfam" id="NF000824">
    <property type="entry name" value="PRK00066.1"/>
    <property type="match status" value="1"/>
</dbReference>
<feature type="binding site" evidence="7">
    <location>
        <position position="44"/>
    </location>
    <ligand>
        <name>NAD(+)</name>
        <dbReference type="ChEBI" id="CHEBI:57540"/>
    </ligand>
</feature>
<accession>A0A2H0TW08</accession>
<organism evidence="12 13">
    <name type="scientific">Candidatus Magasanikbacteria bacterium CG10_big_fil_rev_8_21_14_0_10_42_10</name>
    <dbReference type="NCBI Taxonomy" id="1974649"/>
    <lineage>
        <taxon>Bacteria</taxon>
        <taxon>Candidatus Magasanikiibacteriota</taxon>
    </lineage>
</organism>
<dbReference type="SUPFAM" id="SSF51735">
    <property type="entry name" value="NAD(P)-binding Rossmann-fold domains"/>
    <property type="match status" value="1"/>
</dbReference>
<dbReference type="Pfam" id="PF00056">
    <property type="entry name" value="Ldh_1_N"/>
    <property type="match status" value="1"/>
</dbReference>
<dbReference type="PROSITE" id="PS00064">
    <property type="entry name" value="L_LDH"/>
    <property type="match status" value="1"/>
</dbReference>
<feature type="binding site" evidence="7 9">
    <location>
        <begin position="122"/>
        <end position="124"/>
    </location>
    <ligand>
        <name>NAD(+)</name>
        <dbReference type="ChEBI" id="CHEBI:57540"/>
    </ligand>
</feature>
<evidence type="ECO:0000256" key="2">
    <source>
        <dbReference type="ARBA" id="ARBA00006054"/>
    </source>
</evidence>
<feature type="binding site" evidence="7 9">
    <location>
        <position position="39"/>
    </location>
    <ligand>
        <name>NAD(+)</name>
        <dbReference type="ChEBI" id="CHEBI:57540"/>
    </ligand>
</feature>
<gene>
    <name evidence="7" type="primary">ldh</name>
    <name evidence="12" type="ORF">COU32_02860</name>
</gene>
<feature type="domain" description="Lactate/malate dehydrogenase N-terminal" evidence="10">
    <location>
        <begin position="8"/>
        <end position="146"/>
    </location>
</feature>
<dbReference type="InterPro" id="IPR036291">
    <property type="entry name" value="NAD(P)-bd_dom_sf"/>
</dbReference>
<dbReference type="InterPro" id="IPR001557">
    <property type="entry name" value="L-lactate/malate_DH"/>
</dbReference>
<dbReference type="GO" id="GO:0005737">
    <property type="term" value="C:cytoplasm"/>
    <property type="evidence" value="ECO:0007669"/>
    <property type="project" value="UniProtKB-SubCell"/>
</dbReference>
<dbReference type="InterPro" id="IPR022383">
    <property type="entry name" value="Lactate/malate_DH_C"/>
</dbReference>
<evidence type="ECO:0000256" key="4">
    <source>
        <dbReference type="ARBA" id="ARBA00023002"/>
    </source>
</evidence>
<dbReference type="InterPro" id="IPR001236">
    <property type="entry name" value="Lactate/malate_DH_N"/>
</dbReference>
<feature type="binding site" evidence="7">
    <location>
        <begin position="152"/>
        <end position="155"/>
    </location>
    <ligand>
        <name>substrate</name>
    </ligand>
</feature>
<feature type="binding site" evidence="7">
    <location>
        <position position="105"/>
    </location>
    <ligand>
        <name>NAD(+)</name>
        <dbReference type="ChEBI" id="CHEBI:57540"/>
    </ligand>
</feature>
<dbReference type="PRINTS" id="PR00086">
    <property type="entry name" value="LLDHDRGNASE"/>
</dbReference>
<evidence type="ECO:0000256" key="6">
    <source>
        <dbReference type="ARBA" id="ARBA00049258"/>
    </source>
</evidence>
<protein>
    <recommendedName>
        <fullName evidence="3 7">L-lactate dehydrogenase</fullName>
        <shortName evidence="7">L-LDH</shortName>
        <ecNumber evidence="3 7">1.1.1.27</ecNumber>
    </recommendedName>
</protein>
<feature type="binding site" evidence="7">
    <location>
        <begin position="83"/>
        <end position="84"/>
    </location>
    <ligand>
        <name>NAD(+)</name>
        <dbReference type="ChEBI" id="CHEBI:57540"/>
    </ligand>
</feature>
<evidence type="ECO:0000256" key="5">
    <source>
        <dbReference type="ARBA" id="ARBA00023027"/>
    </source>
</evidence>
<dbReference type="GO" id="GO:0006089">
    <property type="term" value="P:lactate metabolic process"/>
    <property type="evidence" value="ECO:0007669"/>
    <property type="project" value="TreeGrafter"/>
</dbReference>
<dbReference type="NCBIfam" id="TIGR01771">
    <property type="entry name" value="L-LDH-NAD"/>
    <property type="match status" value="1"/>
</dbReference>
<feature type="binding site" evidence="9">
    <location>
        <position position="99"/>
    </location>
    <ligand>
        <name>NAD(+)</name>
        <dbReference type="ChEBI" id="CHEBI:57540"/>
    </ligand>
</feature>
<dbReference type="Proteomes" id="UP000231530">
    <property type="component" value="Unassembled WGS sequence"/>
</dbReference>